<feature type="domain" description="Nucleotide modification associated" evidence="1">
    <location>
        <begin position="2"/>
        <end position="249"/>
    </location>
</feature>
<evidence type="ECO:0000313" key="3">
    <source>
        <dbReference type="Proteomes" id="UP000284417"/>
    </source>
</evidence>
<dbReference type="Proteomes" id="UP000284417">
    <property type="component" value="Unassembled WGS sequence"/>
</dbReference>
<proteinExistence type="predicted"/>
<evidence type="ECO:0000259" key="1">
    <source>
        <dbReference type="Pfam" id="PF18754"/>
    </source>
</evidence>
<reference evidence="2 3" key="1">
    <citation type="submission" date="2018-08" db="EMBL/GenBank/DDBJ databases">
        <title>A genome reference for cultivated species of the human gut microbiota.</title>
        <authorList>
            <person name="Zou Y."/>
            <person name="Xue W."/>
            <person name="Luo G."/>
        </authorList>
    </citation>
    <scope>NUCLEOTIDE SEQUENCE [LARGE SCALE GENOMIC DNA]</scope>
    <source>
        <strain evidence="2 3">AF39-6AC</strain>
    </source>
</reference>
<protein>
    <recommendedName>
        <fullName evidence="1">Nucleotide modification associated domain-containing protein</fullName>
    </recommendedName>
</protein>
<gene>
    <name evidence="2" type="ORF">DW042_21165</name>
</gene>
<dbReference type="InterPro" id="IPR041135">
    <property type="entry name" value="Nmad3"/>
</dbReference>
<name>A0A415HFA1_9BACE</name>
<dbReference type="Pfam" id="PF18754">
    <property type="entry name" value="Nmad3"/>
    <property type="match status" value="1"/>
</dbReference>
<dbReference type="AlphaFoldDB" id="A0A415HFA1"/>
<accession>A0A415HFA1</accession>
<sequence length="264" mass="30475">MKVILSRKGFDSQYGGMPSPILPDGTLLSLPIPSKTDMETKYRDLYYGNSSYYDIIHTLSPNNKIKEEYNCHLDPDIREEIKDRPTGWKPTFGQEKTALRHLQKQGVGIGDLFLFFGWFRQTEYIAGQLRYKKDAPDWHVIYGYLQVGEIIDTPTNIPAWLNGHPHAKMERWNSPNVIYTASSKLSFLPQLPGAGCLQFSNRLVLTKEKCSRRVWNLPDFFRQIPISYNANSWKEDCFISAAKGQEFVFEANNNALEWIKDIVQ</sequence>
<organism evidence="2 3">
    <name type="scientific">Bacteroides xylanisolvens</name>
    <dbReference type="NCBI Taxonomy" id="371601"/>
    <lineage>
        <taxon>Bacteria</taxon>
        <taxon>Pseudomonadati</taxon>
        <taxon>Bacteroidota</taxon>
        <taxon>Bacteroidia</taxon>
        <taxon>Bacteroidales</taxon>
        <taxon>Bacteroidaceae</taxon>
        <taxon>Bacteroides</taxon>
    </lineage>
</organism>
<dbReference type="RefSeq" id="WP_118408680.1">
    <property type="nucleotide sequence ID" value="NZ_JAIWWH010000042.1"/>
</dbReference>
<evidence type="ECO:0000313" key="2">
    <source>
        <dbReference type="EMBL" id="RHK90839.1"/>
    </source>
</evidence>
<dbReference type="EMBL" id="QROC01000038">
    <property type="protein sequence ID" value="RHK90839.1"/>
    <property type="molecule type" value="Genomic_DNA"/>
</dbReference>
<comment type="caution">
    <text evidence="2">The sequence shown here is derived from an EMBL/GenBank/DDBJ whole genome shotgun (WGS) entry which is preliminary data.</text>
</comment>